<evidence type="ECO:0000256" key="1">
    <source>
        <dbReference type="ARBA" id="ARBA00004123"/>
    </source>
</evidence>
<organism evidence="4 5">
    <name type="scientific">Coccomyxa viridis</name>
    <dbReference type="NCBI Taxonomy" id="1274662"/>
    <lineage>
        <taxon>Eukaryota</taxon>
        <taxon>Viridiplantae</taxon>
        <taxon>Chlorophyta</taxon>
        <taxon>core chlorophytes</taxon>
        <taxon>Trebouxiophyceae</taxon>
        <taxon>Trebouxiophyceae incertae sedis</taxon>
        <taxon>Coccomyxaceae</taxon>
        <taxon>Coccomyxa</taxon>
    </lineage>
</organism>
<evidence type="ECO:0000259" key="3">
    <source>
        <dbReference type="Pfam" id="PF00808"/>
    </source>
</evidence>
<reference evidence="4 5" key="1">
    <citation type="submission" date="2023-10" db="EMBL/GenBank/DDBJ databases">
        <authorList>
            <person name="Maclean D."/>
            <person name="Macfadyen A."/>
        </authorList>
    </citation>
    <scope>NUCLEOTIDE SEQUENCE [LARGE SCALE GENOMIC DNA]</scope>
</reference>
<sequence>MDDVSLPKATIEKVAKECLPSNVRLSGPGLELLLVCCSEFVQLIASEANTISEEDKKKTLNPEHVVKALERMGFSAFSGDVSQFLEEVKEIDKKYSETKANLKSKRSEMSEEELLALQAKLFAQARGDLPADPQ</sequence>
<evidence type="ECO:0000313" key="4">
    <source>
        <dbReference type="EMBL" id="CAK0762973.1"/>
    </source>
</evidence>
<dbReference type="GO" id="GO:0000122">
    <property type="term" value="P:negative regulation of transcription by RNA polymerase II"/>
    <property type="evidence" value="ECO:0007669"/>
    <property type="project" value="InterPro"/>
</dbReference>
<dbReference type="EMBL" id="CAUYUE010000004">
    <property type="protein sequence ID" value="CAK0762973.1"/>
    <property type="molecule type" value="Genomic_DNA"/>
</dbReference>
<dbReference type="GO" id="GO:0046982">
    <property type="term" value="F:protein heterodimerization activity"/>
    <property type="evidence" value="ECO:0007669"/>
    <property type="project" value="InterPro"/>
</dbReference>
<dbReference type="InterPro" id="IPR003958">
    <property type="entry name" value="CBFA_NFYB_domain"/>
</dbReference>
<keyword evidence="2" id="KW-0539">Nucleus</keyword>
<comment type="caution">
    <text evidence="4">The sequence shown here is derived from an EMBL/GenBank/DDBJ whole genome shotgun (WGS) entry which is preliminary data.</text>
</comment>
<dbReference type="AlphaFoldDB" id="A0AAV1HXE1"/>
<evidence type="ECO:0000313" key="5">
    <source>
        <dbReference type="Proteomes" id="UP001314263"/>
    </source>
</evidence>
<protein>
    <recommendedName>
        <fullName evidence="3">Transcription factor CBF/NF-Y/archaeal histone domain-containing protein</fullName>
    </recommendedName>
</protein>
<dbReference type="PANTHER" id="PTHR46138:SF1">
    <property type="entry name" value="PROTEIN DR1"/>
    <property type="match status" value="1"/>
</dbReference>
<dbReference type="Pfam" id="PF00808">
    <property type="entry name" value="CBFD_NFYB_HMF"/>
    <property type="match status" value="1"/>
</dbReference>
<dbReference type="PANTHER" id="PTHR46138">
    <property type="entry name" value="PROTEIN DR1"/>
    <property type="match status" value="1"/>
</dbReference>
<dbReference type="InterPro" id="IPR009072">
    <property type="entry name" value="Histone-fold"/>
</dbReference>
<dbReference type="CDD" id="cd22905">
    <property type="entry name" value="HFD_Dr1"/>
    <property type="match status" value="1"/>
</dbReference>
<dbReference type="Proteomes" id="UP001314263">
    <property type="component" value="Unassembled WGS sequence"/>
</dbReference>
<gene>
    <name evidence="4" type="ORF">CVIRNUC_003011</name>
</gene>
<dbReference type="Gene3D" id="1.10.20.10">
    <property type="entry name" value="Histone, subunit A"/>
    <property type="match status" value="1"/>
</dbReference>
<dbReference type="SUPFAM" id="SSF47113">
    <property type="entry name" value="Histone-fold"/>
    <property type="match status" value="1"/>
</dbReference>
<dbReference type="InterPro" id="IPR042225">
    <property type="entry name" value="Ncb2"/>
</dbReference>
<dbReference type="GO" id="GO:0017025">
    <property type="term" value="F:TBP-class protein binding"/>
    <property type="evidence" value="ECO:0007669"/>
    <property type="project" value="TreeGrafter"/>
</dbReference>
<name>A0AAV1HXE1_9CHLO</name>
<feature type="domain" description="Transcription factor CBF/NF-Y/archaeal histone" evidence="3">
    <location>
        <begin position="5"/>
        <end position="69"/>
    </location>
</feature>
<accession>A0AAV1HXE1</accession>
<proteinExistence type="predicted"/>
<evidence type="ECO:0000256" key="2">
    <source>
        <dbReference type="ARBA" id="ARBA00023242"/>
    </source>
</evidence>
<comment type="subcellular location">
    <subcellularLocation>
        <location evidence="1">Nucleus</location>
    </subcellularLocation>
</comment>
<keyword evidence="5" id="KW-1185">Reference proteome</keyword>
<dbReference type="GO" id="GO:0016251">
    <property type="term" value="F:RNA polymerase II general transcription initiation factor activity"/>
    <property type="evidence" value="ECO:0007669"/>
    <property type="project" value="TreeGrafter"/>
</dbReference>
<dbReference type="GO" id="GO:0051123">
    <property type="term" value="P:RNA polymerase II preinitiation complex assembly"/>
    <property type="evidence" value="ECO:0007669"/>
    <property type="project" value="TreeGrafter"/>
</dbReference>
<dbReference type="GO" id="GO:0017054">
    <property type="term" value="C:negative cofactor 2 complex"/>
    <property type="evidence" value="ECO:0007669"/>
    <property type="project" value="InterPro"/>
</dbReference>